<evidence type="ECO:0000256" key="5">
    <source>
        <dbReference type="SAM" id="MobiDB-lite"/>
    </source>
</evidence>
<feature type="compositionally biased region" description="Polar residues" evidence="5">
    <location>
        <begin position="60"/>
        <end position="78"/>
    </location>
</feature>
<dbReference type="GO" id="GO:1903724">
    <property type="term" value="P:positive regulation of centriole elongation"/>
    <property type="evidence" value="ECO:0007669"/>
    <property type="project" value="TreeGrafter"/>
</dbReference>
<name>A0A1A8FDW2_9TELE</name>
<dbReference type="EMBL" id="HAEC01006618">
    <property type="protein sequence ID" value="SBQ74756.1"/>
    <property type="molecule type" value="Transcribed_RNA"/>
</dbReference>
<feature type="domain" description="Protein phosphatase 1 regulatory subunit 35 C-terminal" evidence="6">
    <location>
        <begin position="142"/>
        <end position="278"/>
    </location>
</feature>
<evidence type="ECO:0000256" key="4">
    <source>
        <dbReference type="ARBA" id="ARBA00029452"/>
    </source>
</evidence>
<reference evidence="7" key="1">
    <citation type="submission" date="2016-05" db="EMBL/GenBank/DDBJ databases">
        <authorList>
            <person name="Lavstsen T."/>
            <person name="Jespersen J.S."/>
        </authorList>
    </citation>
    <scope>NUCLEOTIDE SEQUENCE</scope>
    <source>
        <tissue evidence="7">Brain</tissue>
    </source>
</reference>
<accession>A0A1A8FDW2</accession>
<dbReference type="Pfam" id="PF15503">
    <property type="entry name" value="PPP1R35_C"/>
    <property type="match status" value="1"/>
</dbReference>
<comment type="similarity">
    <text evidence="4">Belongs to the PPP1R35 family.</text>
</comment>
<dbReference type="InterPro" id="IPR033590">
    <property type="entry name" value="PPP1R35"/>
</dbReference>
<evidence type="ECO:0000256" key="3">
    <source>
        <dbReference type="ARBA" id="ARBA00023212"/>
    </source>
</evidence>
<evidence type="ECO:0000256" key="2">
    <source>
        <dbReference type="ARBA" id="ARBA00022490"/>
    </source>
</evidence>
<feature type="region of interest" description="Disordered" evidence="5">
    <location>
        <begin position="60"/>
        <end position="110"/>
    </location>
</feature>
<proteinExistence type="inferred from homology"/>
<dbReference type="InterPro" id="IPR029135">
    <property type="entry name" value="PPP1R35_C"/>
</dbReference>
<reference evidence="7" key="2">
    <citation type="submission" date="2016-06" db="EMBL/GenBank/DDBJ databases">
        <title>The genome of a short-lived fish provides insights into sex chromosome evolution and the genetic control of aging.</title>
        <authorList>
            <person name="Reichwald K."/>
            <person name="Felder M."/>
            <person name="Petzold A."/>
            <person name="Koch P."/>
            <person name="Groth M."/>
            <person name="Platzer M."/>
        </authorList>
    </citation>
    <scope>NUCLEOTIDE SEQUENCE</scope>
    <source>
        <tissue evidence="7">Brain</tissue>
    </source>
</reference>
<dbReference type="PANTHER" id="PTHR28625:SF1">
    <property type="entry name" value="PROTEIN PHOSPHATASE 1 REGULATORY SUBUNIT 35"/>
    <property type="match status" value="1"/>
</dbReference>
<sequence>MSSDPTSGKSLRMSCSTLDSPPPSPHPVPLPLSSSSVTRCPELDLSVTLSPTPMIDNTQQKLRTPKQSGLNEQSQMNLCQRGPAGNKRSSKEMSEDPVTITGTAEPQKLLPLQPVLRPHRHLVEPSSALSNQQPSCLEKAGLNTTLALKANLQSLQDAEFNSQKVLQETLQKSARTKSLINTRATEVVNVSRSQLLFTSLVSVDVQEDQLISQVLQDRLLLAPPPCCKDTKTTEGPSLLFMTSDLIHQKPLPLNEEPVCKHLPVPCPAHSTFDLYSRQKCWEATL</sequence>
<feature type="compositionally biased region" description="Polar residues" evidence="5">
    <location>
        <begin position="1"/>
        <end position="15"/>
    </location>
</feature>
<protein>
    <submittedName>
        <fullName evidence="7">Protein phosphatase 1, regulatory subunit 35</fullName>
    </submittedName>
</protein>
<gene>
    <name evidence="7" type="primary">PPP1R35</name>
</gene>
<evidence type="ECO:0000256" key="1">
    <source>
        <dbReference type="ARBA" id="ARBA00004114"/>
    </source>
</evidence>
<evidence type="ECO:0000259" key="6">
    <source>
        <dbReference type="Pfam" id="PF15503"/>
    </source>
</evidence>
<keyword evidence="2" id="KW-0963">Cytoplasm</keyword>
<feature type="compositionally biased region" description="Pro residues" evidence="5">
    <location>
        <begin position="20"/>
        <end position="30"/>
    </location>
</feature>
<keyword evidence="3" id="KW-0206">Cytoskeleton</keyword>
<dbReference type="PANTHER" id="PTHR28625">
    <property type="entry name" value="PROTEIN PHOSPHATASE 1 REGULATORY SUBUNIT 35"/>
    <property type="match status" value="1"/>
</dbReference>
<evidence type="ECO:0000313" key="7">
    <source>
        <dbReference type="EMBL" id="SBQ57580.1"/>
    </source>
</evidence>
<organism evidence="7">
    <name type="scientific">Nothobranchius korthausae</name>
    <dbReference type="NCBI Taxonomy" id="1143690"/>
    <lineage>
        <taxon>Eukaryota</taxon>
        <taxon>Metazoa</taxon>
        <taxon>Chordata</taxon>
        <taxon>Craniata</taxon>
        <taxon>Vertebrata</taxon>
        <taxon>Euteleostomi</taxon>
        <taxon>Actinopterygii</taxon>
        <taxon>Neopterygii</taxon>
        <taxon>Teleostei</taxon>
        <taxon>Neoteleostei</taxon>
        <taxon>Acanthomorphata</taxon>
        <taxon>Ovalentaria</taxon>
        <taxon>Atherinomorphae</taxon>
        <taxon>Cyprinodontiformes</taxon>
        <taxon>Nothobranchiidae</taxon>
        <taxon>Nothobranchius</taxon>
    </lineage>
</organism>
<dbReference type="GO" id="GO:0045724">
    <property type="term" value="P:positive regulation of cilium assembly"/>
    <property type="evidence" value="ECO:0007669"/>
    <property type="project" value="TreeGrafter"/>
</dbReference>
<dbReference type="AlphaFoldDB" id="A0A1A8FDW2"/>
<feature type="region of interest" description="Disordered" evidence="5">
    <location>
        <begin position="1"/>
        <end position="37"/>
    </location>
</feature>
<comment type="subcellular location">
    <subcellularLocation>
        <location evidence="1">Cytoplasm</location>
        <location evidence="1">Cytoskeleton</location>
        <location evidence="1">Microtubule organizing center</location>
        <location evidence="1">Centrosome</location>
        <location evidence="1">Centriole</location>
    </subcellularLocation>
</comment>
<dbReference type="GO" id="GO:0005814">
    <property type="term" value="C:centriole"/>
    <property type="evidence" value="ECO:0007669"/>
    <property type="project" value="UniProtKB-SubCell"/>
</dbReference>
<dbReference type="EMBL" id="HAEB01011053">
    <property type="protein sequence ID" value="SBQ57580.1"/>
    <property type="molecule type" value="Transcribed_RNA"/>
</dbReference>
<dbReference type="GO" id="GO:0019902">
    <property type="term" value="F:phosphatase binding"/>
    <property type="evidence" value="ECO:0007669"/>
    <property type="project" value="InterPro"/>
</dbReference>